<evidence type="ECO:0000313" key="4">
    <source>
        <dbReference type="Proteomes" id="UP000015101"/>
    </source>
</evidence>
<dbReference type="KEGG" id="hro:HELRODRAFT_179009"/>
<evidence type="ECO:0000313" key="3">
    <source>
        <dbReference type="EnsemblMetazoa" id="HelroP179009"/>
    </source>
</evidence>
<dbReference type="EnsemblMetazoa" id="HelroT179009">
    <property type="protein sequence ID" value="HelroP179009"/>
    <property type="gene ID" value="HelroG179009"/>
</dbReference>
<dbReference type="EMBL" id="AMQM01006696">
    <property type="status" value="NOT_ANNOTATED_CDS"/>
    <property type="molecule type" value="Genomic_DNA"/>
</dbReference>
<reference evidence="4" key="1">
    <citation type="submission" date="2012-12" db="EMBL/GenBank/DDBJ databases">
        <authorList>
            <person name="Hellsten U."/>
            <person name="Grimwood J."/>
            <person name="Chapman J.A."/>
            <person name="Shapiro H."/>
            <person name="Aerts A."/>
            <person name="Otillar R.P."/>
            <person name="Terry A.Y."/>
            <person name="Boore J.L."/>
            <person name="Simakov O."/>
            <person name="Marletaz F."/>
            <person name="Cho S.-J."/>
            <person name="Edsinger-Gonzales E."/>
            <person name="Havlak P."/>
            <person name="Kuo D.-H."/>
            <person name="Larsson T."/>
            <person name="Lv J."/>
            <person name="Arendt D."/>
            <person name="Savage R."/>
            <person name="Osoegawa K."/>
            <person name="de Jong P."/>
            <person name="Lindberg D.R."/>
            <person name="Seaver E.C."/>
            <person name="Weisblat D.A."/>
            <person name="Putnam N.H."/>
            <person name="Grigoriev I.V."/>
            <person name="Rokhsar D.S."/>
        </authorList>
    </citation>
    <scope>NUCLEOTIDE SEQUENCE</scope>
</reference>
<gene>
    <name evidence="3" type="primary">20207067</name>
    <name evidence="2" type="ORF">HELRODRAFT_179009</name>
</gene>
<dbReference type="Proteomes" id="UP000015101">
    <property type="component" value="Unassembled WGS sequence"/>
</dbReference>
<dbReference type="RefSeq" id="XP_009026118.1">
    <property type="nucleotide sequence ID" value="XM_009027870.1"/>
</dbReference>
<feature type="region of interest" description="Disordered" evidence="1">
    <location>
        <begin position="27"/>
        <end position="48"/>
    </location>
</feature>
<dbReference type="HOGENOM" id="CLU_1770099_0_0_1"/>
<organism evidence="3 4">
    <name type="scientific">Helobdella robusta</name>
    <name type="common">Californian leech</name>
    <dbReference type="NCBI Taxonomy" id="6412"/>
    <lineage>
        <taxon>Eukaryota</taxon>
        <taxon>Metazoa</taxon>
        <taxon>Spiralia</taxon>
        <taxon>Lophotrochozoa</taxon>
        <taxon>Annelida</taxon>
        <taxon>Clitellata</taxon>
        <taxon>Hirudinea</taxon>
        <taxon>Rhynchobdellida</taxon>
        <taxon>Glossiphoniidae</taxon>
        <taxon>Helobdella</taxon>
    </lineage>
</organism>
<dbReference type="AlphaFoldDB" id="T1FE18"/>
<evidence type="ECO:0000313" key="2">
    <source>
        <dbReference type="EMBL" id="ESN95823.1"/>
    </source>
</evidence>
<sequence>MEKSVQGVGRITRDFRFQISIDLTPDIVDPDIDDPDIDDPDIDNPDIDDPRNQEISTVNSLCNASIHSVRVAEELMSPMADKISSVKAGHLFAIVPRQTEETIEITALSFPAVVPTSLSLAELLVAILVLAPNCGSRRGPKSRNQKI</sequence>
<keyword evidence="4" id="KW-1185">Reference proteome</keyword>
<feature type="compositionally biased region" description="Acidic residues" evidence="1">
    <location>
        <begin position="28"/>
        <end position="47"/>
    </location>
</feature>
<name>T1FE18_HELRO</name>
<proteinExistence type="predicted"/>
<dbReference type="GeneID" id="20207067"/>
<reference evidence="2 4" key="2">
    <citation type="journal article" date="2013" name="Nature">
        <title>Insights into bilaterian evolution from three spiralian genomes.</title>
        <authorList>
            <person name="Simakov O."/>
            <person name="Marletaz F."/>
            <person name="Cho S.J."/>
            <person name="Edsinger-Gonzales E."/>
            <person name="Havlak P."/>
            <person name="Hellsten U."/>
            <person name="Kuo D.H."/>
            <person name="Larsson T."/>
            <person name="Lv J."/>
            <person name="Arendt D."/>
            <person name="Savage R."/>
            <person name="Osoegawa K."/>
            <person name="de Jong P."/>
            <person name="Grimwood J."/>
            <person name="Chapman J.A."/>
            <person name="Shapiro H."/>
            <person name="Aerts A."/>
            <person name="Otillar R.P."/>
            <person name="Terry A.Y."/>
            <person name="Boore J.L."/>
            <person name="Grigoriev I.V."/>
            <person name="Lindberg D.R."/>
            <person name="Seaver E.C."/>
            <person name="Weisblat D.A."/>
            <person name="Putnam N.H."/>
            <person name="Rokhsar D.S."/>
        </authorList>
    </citation>
    <scope>NUCLEOTIDE SEQUENCE</scope>
</reference>
<dbReference type="CTD" id="20207067"/>
<evidence type="ECO:0000256" key="1">
    <source>
        <dbReference type="SAM" id="MobiDB-lite"/>
    </source>
</evidence>
<dbReference type="InParanoid" id="T1FE18"/>
<dbReference type="EMBL" id="KB097502">
    <property type="protein sequence ID" value="ESN95823.1"/>
    <property type="molecule type" value="Genomic_DNA"/>
</dbReference>
<reference evidence="3" key="3">
    <citation type="submission" date="2015-06" db="UniProtKB">
        <authorList>
            <consortium name="EnsemblMetazoa"/>
        </authorList>
    </citation>
    <scope>IDENTIFICATION</scope>
</reference>
<accession>T1FE18</accession>
<protein>
    <submittedName>
        <fullName evidence="2 3">Uncharacterized protein</fullName>
    </submittedName>
</protein>